<organism evidence="3 4">
    <name type="scientific">Maribacter cobaltidurans</name>
    <dbReference type="NCBI Taxonomy" id="1178778"/>
    <lineage>
        <taxon>Bacteria</taxon>
        <taxon>Pseudomonadati</taxon>
        <taxon>Bacteroidota</taxon>
        <taxon>Flavobacteriia</taxon>
        <taxon>Flavobacteriales</taxon>
        <taxon>Flavobacteriaceae</taxon>
        <taxon>Maribacter</taxon>
    </lineage>
</organism>
<keyword evidence="2" id="KW-0732">Signal</keyword>
<dbReference type="EMBL" id="JAZDDG010000012">
    <property type="protein sequence ID" value="MEE1978343.1"/>
    <property type="molecule type" value="Genomic_DNA"/>
</dbReference>
<name>A0ABU7IZS3_9FLAO</name>
<protein>
    <submittedName>
        <fullName evidence="3">LamG-like jellyroll fold domain-containing protein</fullName>
    </submittedName>
</protein>
<dbReference type="SUPFAM" id="SSF49899">
    <property type="entry name" value="Concanavalin A-like lectins/glucanases"/>
    <property type="match status" value="1"/>
</dbReference>
<evidence type="ECO:0000313" key="3">
    <source>
        <dbReference type="EMBL" id="MEE1978343.1"/>
    </source>
</evidence>
<reference evidence="3 4" key="1">
    <citation type="submission" date="2024-01" db="EMBL/GenBank/DDBJ databases">
        <title>Maribacter spp. originated from different algae showed divergent polysaccharides utilization ability.</title>
        <authorList>
            <person name="Wang H."/>
            <person name="Wu Y."/>
        </authorList>
    </citation>
    <scope>NUCLEOTIDE SEQUENCE [LARGE SCALE GENOMIC DNA]</scope>
    <source>
        <strain evidence="3 4">PR1</strain>
    </source>
</reference>
<dbReference type="RefSeq" id="WP_272652994.1">
    <property type="nucleotide sequence ID" value="NZ_JAZDDG010000012.1"/>
</dbReference>
<dbReference type="Gene3D" id="2.60.120.200">
    <property type="match status" value="1"/>
</dbReference>
<comment type="caution">
    <text evidence="3">The sequence shown here is derived from an EMBL/GenBank/DDBJ whole genome shotgun (WGS) entry which is preliminary data.</text>
</comment>
<sequence length="393" mass="43321">MKKNYTFWIMLLLFTIVKFSFAQTNLVPVSARIPELKLWVDAEEQTGADGSSVTTVNDQAGVVSGISVQGLVTLNITPDGKKEFSFAGLDNYINLGQPAALDFTPGTDEFTIMGLIGSDIPGDGTLISRGGTSGVQYHIEISNNKFWVRVGGNPSSNRFDLSNGLIDQNINFALAVSQNESKLYINGQLIETKGTEGIGTATYDEDILIGETTTWDWEYSDHIRSVGMFSKALSSSEIQAIYSDIINPPAEPETGTAGLWNQNGSNIHFNMGNVAIGTTDAGNDMLAVNGNIRAKEVKVESANWPDYVFTEKHKLLTIEEIQKYIQEKGHLPNIPSANEVRANGIKLGEMDRLLLEKIEELTLYIIKQEKKQIELENKLELLKSKLDKKSIEH</sequence>
<dbReference type="InterPro" id="IPR013320">
    <property type="entry name" value="ConA-like_dom_sf"/>
</dbReference>
<gene>
    <name evidence="3" type="ORF">V1I91_19860</name>
</gene>
<feature type="chain" id="PRO_5045215183" evidence="2">
    <location>
        <begin position="23"/>
        <end position="393"/>
    </location>
</feature>
<dbReference type="Proteomes" id="UP001356308">
    <property type="component" value="Unassembled WGS sequence"/>
</dbReference>
<feature type="coiled-coil region" evidence="1">
    <location>
        <begin position="365"/>
        <end position="392"/>
    </location>
</feature>
<feature type="signal peptide" evidence="2">
    <location>
        <begin position="1"/>
        <end position="22"/>
    </location>
</feature>
<proteinExistence type="predicted"/>
<evidence type="ECO:0000313" key="4">
    <source>
        <dbReference type="Proteomes" id="UP001356308"/>
    </source>
</evidence>
<keyword evidence="1" id="KW-0175">Coiled coil</keyword>
<evidence type="ECO:0000256" key="1">
    <source>
        <dbReference type="SAM" id="Coils"/>
    </source>
</evidence>
<evidence type="ECO:0000256" key="2">
    <source>
        <dbReference type="SAM" id="SignalP"/>
    </source>
</evidence>
<accession>A0ABU7IZS3</accession>
<keyword evidence="4" id="KW-1185">Reference proteome</keyword>